<sequence>MDQIEQAYMAYCELKAVALDAADGDSNDDEIEALTDALDQAGLLIELYRELTGEAK</sequence>
<dbReference type="RefSeq" id="WP_203693391.1">
    <property type="nucleotide sequence ID" value="NZ_BAAALC010000005.1"/>
</dbReference>
<protein>
    <submittedName>
        <fullName evidence="1">Uncharacterized protein</fullName>
    </submittedName>
</protein>
<name>A0A8J3P802_9ACTN</name>
<dbReference type="AlphaFoldDB" id="A0A8J3P802"/>
<accession>A0A8J3P802</accession>
<keyword evidence="2" id="KW-1185">Reference proteome</keyword>
<organism evidence="1 2">
    <name type="scientific">Catellatospora coxensis</name>
    <dbReference type="NCBI Taxonomy" id="310354"/>
    <lineage>
        <taxon>Bacteria</taxon>
        <taxon>Bacillati</taxon>
        <taxon>Actinomycetota</taxon>
        <taxon>Actinomycetes</taxon>
        <taxon>Micromonosporales</taxon>
        <taxon>Micromonosporaceae</taxon>
        <taxon>Catellatospora</taxon>
    </lineage>
</organism>
<gene>
    <name evidence="1" type="ORF">Cco03nite_37390</name>
</gene>
<comment type="caution">
    <text evidence="1">The sequence shown here is derived from an EMBL/GenBank/DDBJ whole genome shotgun (WGS) entry which is preliminary data.</text>
</comment>
<dbReference type="Proteomes" id="UP000630887">
    <property type="component" value="Unassembled WGS sequence"/>
</dbReference>
<evidence type="ECO:0000313" key="1">
    <source>
        <dbReference type="EMBL" id="GIG07039.1"/>
    </source>
</evidence>
<reference evidence="1 2" key="1">
    <citation type="submission" date="2021-01" db="EMBL/GenBank/DDBJ databases">
        <title>Whole genome shotgun sequence of Catellatospora coxensis NBRC 107359.</title>
        <authorList>
            <person name="Komaki H."/>
            <person name="Tamura T."/>
        </authorList>
    </citation>
    <scope>NUCLEOTIDE SEQUENCE [LARGE SCALE GENOMIC DNA]</scope>
    <source>
        <strain evidence="1 2">NBRC 107359</strain>
    </source>
</reference>
<dbReference type="EMBL" id="BONI01000030">
    <property type="protein sequence ID" value="GIG07039.1"/>
    <property type="molecule type" value="Genomic_DNA"/>
</dbReference>
<evidence type="ECO:0000313" key="2">
    <source>
        <dbReference type="Proteomes" id="UP000630887"/>
    </source>
</evidence>
<proteinExistence type="predicted"/>